<proteinExistence type="inferred from homology"/>
<organism evidence="6 7">
    <name type="scientific">Cervus elaphus hippelaphus</name>
    <name type="common">European red deer</name>
    <dbReference type="NCBI Taxonomy" id="46360"/>
    <lineage>
        <taxon>Eukaryota</taxon>
        <taxon>Metazoa</taxon>
        <taxon>Chordata</taxon>
        <taxon>Craniata</taxon>
        <taxon>Vertebrata</taxon>
        <taxon>Euteleostomi</taxon>
        <taxon>Mammalia</taxon>
        <taxon>Eutheria</taxon>
        <taxon>Laurasiatheria</taxon>
        <taxon>Artiodactyla</taxon>
        <taxon>Ruminantia</taxon>
        <taxon>Pecora</taxon>
        <taxon>Cervidae</taxon>
        <taxon>Cervinae</taxon>
        <taxon>Cervus</taxon>
    </lineage>
</organism>
<sequence length="186" mass="19682">MNREAAAKSQGKGSSGSEIYERLTPGQPGNQLYVVGTSSMSLGQQKTPGLTGRPNPCPAAPPGTLRASHLLRRTLIVHHAHGAVTLVVGHSSTVGTVHRDLEIVGSQAVAVSVRIGEKAALQVQREQTLTMRRRSAQKLGSGGENEKPKRRSARLSANPAPAKVEMKPQNAAEKDKSSDKNMPTKG</sequence>
<evidence type="ECO:0000256" key="3">
    <source>
        <dbReference type="ARBA" id="ARBA00023125"/>
    </source>
</evidence>
<protein>
    <submittedName>
        <fullName evidence="6">Uncharacterized protein</fullName>
    </submittedName>
</protein>
<dbReference type="AlphaFoldDB" id="A0A212DHI8"/>
<gene>
    <name evidence="6" type="ORF">Celaphus_00009310</name>
</gene>
<dbReference type="EMBL" id="MKHE01000001">
    <property type="protein sequence ID" value="OWK17716.1"/>
    <property type="molecule type" value="Genomic_DNA"/>
</dbReference>
<dbReference type="OrthoDB" id="9634157at2759"/>
<dbReference type="Pfam" id="PF01101">
    <property type="entry name" value="HMG14_17"/>
    <property type="match status" value="1"/>
</dbReference>
<dbReference type="GO" id="GO:0031492">
    <property type="term" value="F:nucleosomal DNA binding"/>
    <property type="evidence" value="ECO:0007669"/>
    <property type="project" value="InterPro"/>
</dbReference>
<dbReference type="PRINTS" id="PR00925">
    <property type="entry name" value="NONHISHMG17"/>
</dbReference>
<feature type="region of interest" description="Disordered" evidence="5">
    <location>
        <begin position="126"/>
        <end position="186"/>
    </location>
</feature>
<name>A0A212DHI8_CEREH</name>
<reference evidence="6 7" key="1">
    <citation type="journal article" date="2018" name="Mol. Genet. Genomics">
        <title>The red deer Cervus elaphus genome CerEla1.0: sequencing, annotating, genes, and chromosomes.</title>
        <authorList>
            <person name="Bana N.A."/>
            <person name="Nyiri A."/>
            <person name="Nagy J."/>
            <person name="Frank K."/>
            <person name="Nagy T."/>
            <person name="Steger V."/>
            <person name="Schiller M."/>
            <person name="Lakatos P."/>
            <person name="Sugar L."/>
            <person name="Horn P."/>
            <person name="Barta E."/>
            <person name="Orosz L."/>
        </authorList>
    </citation>
    <scope>NUCLEOTIDE SEQUENCE [LARGE SCALE GENOMIC DNA]</scope>
    <source>
        <strain evidence="6">Hungarian</strain>
    </source>
</reference>
<evidence type="ECO:0000313" key="6">
    <source>
        <dbReference type="EMBL" id="OWK17716.1"/>
    </source>
</evidence>
<dbReference type="InterPro" id="IPR000079">
    <property type="entry name" value="HMGN_fam"/>
</dbReference>
<evidence type="ECO:0000256" key="2">
    <source>
        <dbReference type="ARBA" id="ARBA00007696"/>
    </source>
</evidence>
<evidence type="ECO:0000313" key="7">
    <source>
        <dbReference type="Proteomes" id="UP000242450"/>
    </source>
</evidence>
<accession>A0A212DHI8</accession>
<dbReference type="Proteomes" id="UP000242450">
    <property type="component" value="Chromosome 1"/>
</dbReference>
<comment type="caution">
    <text evidence="6">The sequence shown here is derived from an EMBL/GenBank/DDBJ whole genome shotgun (WGS) entry which is preliminary data.</text>
</comment>
<keyword evidence="4" id="KW-0539">Nucleus</keyword>
<feature type="region of interest" description="Disordered" evidence="5">
    <location>
        <begin position="41"/>
        <end position="60"/>
    </location>
</feature>
<keyword evidence="3" id="KW-0238">DNA-binding</keyword>
<comment type="similarity">
    <text evidence="2">Belongs to the HMGN family.</text>
</comment>
<keyword evidence="7" id="KW-1185">Reference proteome</keyword>
<dbReference type="GO" id="GO:0000785">
    <property type="term" value="C:chromatin"/>
    <property type="evidence" value="ECO:0007669"/>
    <property type="project" value="InterPro"/>
</dbReference>
<evidence type="ECO:0000256" key="1">
    <source>
        <dbReference type="ARBA" id="ARBA00004123"/>
    </source>
</evidence>
<evidence type="ECO:0000256" key="5">
    <source>
        <dbReference type="SAM" id="MobiDB-lite"/>
    </source>
</evidence>
<feature type="region of interest" description="Disordered" evidence="5">
    <location>
        <begin position="1"/>
        <end position="29"/>
    </location>
</feature>
<comment type="subcellular location">
    <subcellularLocation>
        <location evidence="1">Nucleus</location>
    </subcellularLocation>
</comment>
<evidence type="ECO:0000256" key="4">
    <source>
        <dbReference type="ARBA" id="ARBA00023242"/>
    </source>
</evidence>
<dbReference type="GO" id="GO:0005634">
    <property type="term" value="C:nucleus"/>
    <property type="evidence" value="ECO:0007669"/>
    <property type="project" value="UniProtKB-SubCell"/>
</dbReference>
<feature type="compositionally biased region" description="Low complexity" evidence="5">
    <location>
        <begin position="7"/>
        <end position="17"/>
    </location>
</feature>